<evidence type="ECO:0000256" key="5">
    <source>
        <dbReference type="ARBA" id="ARBA00022840"/>
    </source>
</evidence>
<feature type="domain" description="Glutamyl/glutaminyl-tRNA synthetase class Ib catalytic" evidence="7">
    <location>
        <begin position="13"/>
        <end position="250"/>
    </location>
</feature>
<keyword evidence="6" id="KW-0030">Aminoacyl-tRNA synthetase</keyword>
<dbReference type="FunFam" id="3.40.50.620:FF:000093">
    <property type="entry name" value="Glutamyl-Q tRNA(Asp) synthetase"/>
    <property type="match status" value="1"/>
</dbReference>
<name>A0A3B1BAY5_9ZZZZ</name>
<dbReference type="GO" id="GO:0008270">
    <property type="term" value="F:zinc ion binding"/>
    <property type="evidence" value="ECO:0007669"/>
    <property type="project" value="InterPro"/>
</dbReference>
<dbReference type="InterPro" id="IPR049940">
    <property type="entry name" value="GluQ/Sye"/>
</dbReference>
<gene>
    <name evidence="8" type="ORF">MNBD_GAMMA25-836</name>
</gene>
<organism evidence="8">
    <name type="scientific">hydrothermal vent metagenome</name>
    <dbReference type="NCBI Taxonomy" id="652676"/>
    <lineage>
        <taxon>unclassified sequences</taxon>
        <taxon>metagenomes</taxon>
        <taxon>ecological metagenomes</taxon>
    </lineage>
</organism>
<accession>A0A3B1BAY5</accession>
<sequence length="310" mass="35027">MTEQQTRQPYIGRFAPSPSGPLHLGSLVAALGSYLQARSQQGRWLLRIEDIDPPREAPGASENIIKTLELYGFEWDGPITYQSQRYAFYEEALSQLKKNHQLYACSCSRQQIAQANPGTRGKIRRYPGTCREKHLTFNNSRQPLSLRMRTENTILRFEDSIQGLIEQNIFQQSGDIILLRRDGYYAYLLAVSIDDMQQNVTEVVRGRDLLETTVSQLAIIQQLGAAPPDYAHLPVVTLSTGEKLSKQTGATPLPLNHPVTQLYQALHFLGQSPPADLGNAKLDEFWQWAQQNWRLKSVPKKVTKVPEPAV</sequence>
<keyword evidence="5" id="KW-0067">ATP-binding</keyword>
<dbReference type="AlphaFoldDB" id="A0A3B1BAY5"/>
<dbReference type="NCBIfam" id="TIGR03838">
    <property type="entry name" value="queuosine_YadB"/>
    <property type="match status" value="1"/>
</dbReference>
<dbReference type="PANTHER" id="PTHR43311">
    <property type="entry name" value="GLUTAMATE--TRNA LIGASE"/>
    <property type="match status" value="1"/>
</dbReference>
<dbReference type="PRINTS" id="PR00987">
    <property type="entry name" value="TRNASYNTHGLU"/>
</dbReference>
<dbReference type="Pfam" id="PF00749">
    <property type="entry name" value="tRNA-synt_1c"/>
    <property type="match status" value="1"/>
</dbReference>
<dbReference type="Gene3D" id="3.40.50.620">
    <property type="entry name" value="HUPs"/>
    <property type="match status" value="1"/>
</dbReference>
<dbReference type="HAMAP" id="MF_01428">
    <property type="entry name" value="Glu_Q_tRNA_synth"/>
    <property type="match status" value="1"/>
</dbReference>
<dbReference type="GO" id="GO:0005829">
    <property type="term" value="C:cytosol"/>
    <property type="evidence" value="ECO:0007669"/>
    <property type="project" value="TreeGrafter"/>
</dbReference>
<dbReference type="NCBIfam" id="NF004314">
    <property type="entry name" value="PRK05710.1-3"/>
    <property type="match status" value="1"/>
</dbReference>
<keyword evidence="4" id="KW-0862">Zinc</keyword>
<keyword evidence="1" id="KW-0436">Ligase</keyword>
<dbReference type="InterPro" id="IPR000924">
    <property type="entry name" value="Glu/Gln-tRNA-synth"/>
</dbReference>
<reference evidence="8" key="1">
    <citation type="submission" date="2018-06" db="EMBL/GenBank/DDBJ databases">
        <authorList>
            <person name="Zhirakovskaya E."/>
        </authorList>
    </citation>
    <scope>NUCLEOTIDE SEQUENCE</scope>
</reference>
<dbReference type="InterPro" id="IPR014729">
    <property type="entry name" value="Rossmann-like_a/b/a_fold"/>
</dbReference>
<evidence type="ECO:0000259" key="7">
    <source>
        <dbReference type="Pfam" id="PF00749"/>
    </source>
</evidence>
<evidence type="ECO:0000256" key="6">
    <source>
        <dbReference type="ARBA" id="ARBA00023146"/>
    </source>
</evidence>
<dbReference type="GO" id="GO:0004818">
    <property type="term" value="F:glutamate-tRNA ligase activity"/>
    <property type="evidence" value="ECO:0007669"/>
    <property type="project" value="TreeGrafter"/>
</dbReference>
<keyword evidence="3" id="KW-0547">Nucleotide-binding</keyword>
<dbReference type="GO" id="GO:0005524">
    <property type="term" value="F:ATP binding"/>
    <property type="evidence" value="ECO:0007669"/>
    <property type="project" value="UniProtKB-KW"/>
</dbReference>
<dbReference type="SUPFAM" id="SSF52374">
    <property type="entry name" value="Nucleotidylyl transferase"/>
    <property type="match status" value="1"/>
</dbReference>
<dbReference type="EMBL" id="UOFY01000028">
    <property type="protein sequence ID" value="VAX08578.1"/>
    <property type="molecule type" value="Genomic_DNA"/>
</dbReference>
<evidence type="ECO:0000256" key="1">
    <source>
        <dbReference type="ARBA" id="ARBA00022598"/>
    </source>
</evidence>
<evidence type="ECO:0000256" key="4">
    <source>
        <dbReference type="ARBA" id="ARBA00022833"/>
    </source>
</evidence>
<dbReference type="InterPro" id="IPR020058">
    <property type="entry name" value="Glu/Gln-tRNA-synth_Ib_cat-dom"/>
</dbReference>
<dbReference type="GO" id="GO:0006400">
    <property type="term" value="P:tRNA modification"/>
    <property type="evidence" value="ECO:0007669"/>
    <property type="project" value="InterPro"/>
</dbReference>
<dbReference type="PANTHER" id="PTHR43311:SF1">
    <property type="entry name" value="GLUTAMYL-Q TRNA(ASP) SYNTHETASE"/>
    <property type="match status" value="1"/>
</dbReference>
<proteinExistence type="inferred from homology"/>
<dbReference type="GO" id="GO:0006424">
    <property type="term" value="P:glutamyl-tRNA aminoacylation"/>
    <property type="evidence" value="ECO:0007669"/>
    <property type="project" value="InterPro"/>
</dbReference>
<dbReference type="InterPro" id="IPR022380">
    <property type="entry name" value="Glu-Q_tRNA(Asp)_Synthase"/>
</dbReference>
<protein>
    <submittedName>
        <fullName evidence="8">Glutamyl-Q tRNA(Asp) synthetase</fullName>
    </submittedName>
</protein>
<evidence type="ECO:0000313" key="8">
    <source>
        <dbReference type="EMBL" id="VAX08578.1"/>
    </source>
</evidence>
<evidence type="ECO:0000256" key="3">
    <source>
        <dbReference type="ARBA" id="ARBA00022741"/>
    </source>
</evidence>
<keyword evidence="2" id="KW-0479">Metal-binding</keyword>
<evidence type="ECO:0000256" key="2">
    <source>
        <dbReference type="ARBA" id="ARBA00022723"/>
    </source>
</evidence>